<reference evidence="6 7" key="1">
    <citation type="submission" date="2018-10" db="EMBL/GenBank/DDBJ databases">
        <title>Marmoricola sp. 4Q3S-7 whole genome shotgun sequence.</title>
        <authorList>
            <person name="Li F."/>
        </authorList>
    </citation>
    <scope>NUCLEOTIDE SEQUENCE [LARGE SCALE GENOMIC DNA]</scope>
    <source>
        <strain evidence="6 7">4Q3S-7</strain>
    </source>
</reference>
<organism evidence="6 7">
    <name type="scientific">Nocardioides mangrovicus</name>
    <dbReference type="NCBI Taxonomy" id="2478913"/>
    <lineage>
        <taxon>Bacteria</taxon>
        <taxon>Bacillati</taxon>
        <taxon>Actinomycetota</taxon>
        <taxon>Actinomycetes</taxon>
        <taxon>Propionibacteriales</taxon>
        <taxon>Nocardioidaceae</taxon>
        <taxon>Nocardioides</taxon>
    </lineage>
</organism>
<dbReference type="SMART" id="SM00421">
    <property type="entry name" value="HTH_LUXR"/>
    <property type="match status" value="1"/>
</dbReference>
<comment type="caution">
    <text evidence="6">The sequence shown here is derived from an EMBL/GenBank/DDBJ whole genome shotgun (WGS) entry which is preliminary data.</text>
</comment>
<dbReference type="InterPro" id="IPR016032">
    <property type="entry name" value="Sig_transdc_resp-reg_C-effctor"/>
</dbReference>
<dbReference type="RefSeq" id="WP_121806495.1">
    <property type="nucleotide sequence ID" value="NZ_RDBE01000007.1"/>
</dbReference>
<evidence type="ECO:0000313" key="6">
    <source>
        <dbReference type="EMBL" id="RLV49393.1"/>
    </source>
</evidence>
<dbReference type="Gene3D" id="3.40.50.2300">
    <property type="match status" value="1"/>
</dbReference>
<dbReference type="InterPro" id="IPR000792">
    <property type="entry name" value="Tscrpt_reg_LuxR_C"/>
</dbReference>
<evidence type="ECO:0000256" key="3">
    <source>
        <dbReference type="PROSITE-ProRule" id="PRU00169"/>
    </source>
</evidence>
<keyword evidence="7" id="KW-1185">Reference proteome</keyword>
<name>A0A3L8P3M7_9ACTN</name>
<dbReference type="PROSITE" id="PS50043">
    <property type="entry name" value="HTH_LUXR_2"/>
    <property type="match status" value="1"/>
</dbReference>
<keyword evidence="1" id="KW-0597">Phosphoprotein</keyword>
<dbReference type="PRINTS" id="PR00038">
    <property type="entry name" value="HTHLUXR"/>
</dbReference>
<dbReference type="InterPro" id="IPR051015">
    <property type="entry name" value="EvgA-like"/>
</dbReference>
<dbReference type="GO" id="GO:0006355">
    <property type="term" value="P:regulation of DNA-templated transcription"/>
    <property type="evidence" value="ECO:0007669"/>
    <property type="project" value="InterPro"/>
</dbReference>
<dbReference type="EMBL" id="RDBE01000007">
    <property type="protein sequence ID" value="RLV49393.1"/>
    <property type="molecule type" value="Genomic_DNA"/>
</dbReference>
<dbReference type="InterPro" id="IPR001789">
    <property type="entry name" value="Sig_transdc_resp-reg_receiver"/>
</dbReference>
<feature type="domain" description="HTH luxR-type" evidence="4">
    <location>
        <begin position="142"/>
        <end position="207"/>
    </location>
</feature>
<evidence type="ECO:0000256" key="1">
    <source>
        <dbReference type="ARBA" id="ARBA00022553"/>
    </source>
</evidence>
<feature type="domain" description="Response regulatory" evidence="5">
    <location>
        <begin position="8"/>
        <end position="123"/>
    </location>
</feature>
<gene>
    <name evidence="6" type="ORF">D9V37_12740</name>
</gene>
<dbReference type="GO" id="GO:0003677">
    <property type="term" value="F:DNA binding"/>
    <property type="evidence" value="ECO:0007669"/>
    <property type="project" value="UniProtKB-KW"/>
</dbReference>
<dbReference type="CDD" id="cd17535">
    <property type="entry name" value="REC_NarL-like"/>
    <property type="match status" value="1"/>
</dbReference>
<dbReference type="PROSITE" id="PS00622">
    <property type="entry name" value="HTH_LUXR_1"/>
    <property type="match status" value="1"/>
</dbReference>
<comment type="caution">
    <text evidence="3">Lacks conserved residue(s) required for the propagation of feature annotation.</text>
</comment>
<sequence length="209" mass="23020">MGGPRDRRVVILDSHDIFRMGLRQALEEHHRIEVVGEAAEPAGAFEQVMQTRPDAVIVGVREHERSTIDALAWLLARRPTNVLVLSRAARAEEMEAAQLVGAKGYLSKDLQVAQLHEVIEQIAEGEAVFGDSAGHLVDDEPEPPGVSDLTSQERRVLELVGRGHSNGEIARELFIAEKTVRNHVTRILAKLGVKRRTQAVLIAAQLRSS</sequence>
<dbReference type="InterPro" id="IPR011006">
    <property type="entry name" value="CheY-like_superfamily"/>
</dbReference>
<dbReference type="Proteomes" id="UP000281708">
    <property type="component" value="Unassembled WGS sequence"/>
</dbReference>
<evidence type="ECO:0000259" key="4">
    <source>
        <dbReference type="PROSITE" id="PS50043"/>
    </source>
</evidence>
<dbReference type="Pfam" id="PF00072">
    <property type="entry name" value="Response_reg"/>
    <property type="match status" value="1"/>
</dbReference>
<dbReference type="SUPFAM" id="SSF46894">
    <property type="entry name" value="C-terminal effector domain of the bipartite response regulators"/>
    <property type="match status" value="1"/>
</dbReference>
<dbReference type="SMART" id="SM00448">
    <property type="entry name" value="REC"/>
    <property type="match status" value="1"/>
</dbReference>
<evidence type="ECO:0000313" key="7">
    <source>
        <dbReference type="Proteomes" id="UP000281708"/>
    </source>
</evidence>
<dbReference type="Pfam" id="PF00196">
    <property type="entry name" value="GerE"/>
    <property type="match status" value="1"/>
</dbReference>
<dbReference type="PANTHER" id="PTHR45566:SF2">
    <property type="entry name" value="NARL SUBFAMILY"/>
    <property type="match status" value="1"/>
</dbReference>
<evidence type="ECO:0000259" key="5">
    <source>
        <dbReference type="PROSITE" id="PS50110"/>
    </source>
</evidence>
<dbReference type="CDD" id="cd06170">
    <property type="entry name" value="LuxR_C_like"/>
    <property type="match status" value="1"/>
</dbReference>
<dbReference type="PANTHER" id="PTHR45566">
    <property type="entry name" value="HTH-TYPE TRANSCRIPTIONAL REGULATOR YHJB-RELATED"/>
    <property type="match status" value="1"/>
</dbReference>
<dbReference type="AlphaFoldDB" id="A0A3L8P3M7"/>
<dbReference type="SUPFAM" id="SSF52172">
    <property type="entry name" value="CheY-like"/>
    <property type="match status" value="1"/>
</dbReference>
<dbReference type="PROSITE" id="PS50110">
    <property type="entry name" value="RESPONSE_REGULATORY"/>
    <property type="match status" value="1"/>
</dbReference>
<keyword evidence="2 6" id="KW-0238">DNA-binding</keyword>
<proteinExistence type="predicted"/>
<accession>A0A3L8P3M7</accession>
<evidence type="ECO:0000256" key="2">
    <source>
        <dbReference type="ARBA" id="ARBA00023125"/>
    </source>
</evidence>
<dbReference type="InterPro" id="IPR058245">
    <property type="entry name" value="NreC/VraR/RcsB-like_REC"/>
</dbReference>
<dbReference type="GO" id="GO:0000160">
    <property type="term" value="P:phosphorelay signal transduction system"/>
    <property type="evidence" value="ECO:0007669"/>
    <property type="project" value="InterPro"/>
</dbReference>
<protein>
    <submittedName>
        <fullName evidence="6">DNA-binding response regulator</fullName>
    </submittedName>
</protein>